<feature type="domain" description="Transcription factor TFIIIC triple barrel" evidence="2">
    <location>
        <begin position="46"/>
        <end position="230"/>
    </location>
</feature>
<reference evidence="3" key="1">
    <citation type="submission" date="2022-07" db="EMBL/GenBank/DDBJ databases">
        <title>Fungi with potential for degradation of polypropylene.</title>
        <authorList>
            <person name="Gostincar C."/>
        </authorList>
    </citation>
    <scope>NUCLEOTIDE SEQUENCE</scope>
    <source>
        <strain evidence="3">EXF-13308</strain>
    </source>
</reference>
<organism evidence="3 4">
    <name type="scientific">Pleurostoma richardsiae</name>
    <dbReference type="NCBI Taxonomy" id="41990"/>
    <lineage>
        <taxon>Eukaryota</taxon>
        <taxon>Fungi</taxon>
        <taxon>Dikarya</taxon>
        <taxon>Ascomycota</taxon>
        <taxon>Pezizomycotina</taxon>
        <taxon>Sordariomycetes</taxon>
        <taxon>Sordariomycetidae</taxon>
        <taxon>Calosphaeriales</taxon>
        <taxon>Pleurostomataceae</taxon>
        <taxon>Pleurostoma</taxon>
    </lineage>
</organism>
<dbReference type="InterPro" id="IPR019481">
    <property type="entry name" value="TFIIIC_triple_barrel"/>
</dbReference>
<evidence type="ECO:0000256" key="1">
    <source>
        <dbReference type="SAM" id="MobiDB-lite"/>
    </source>
</evidence>
<evidence type="ECO:0000259" key="2">
    <source>
        <dbReference type="Pfam" id="PF10419"/>
    </source>
</evidence>
<proteinExistence type="predicted"/>
<feature type="compositionally biased region" description="Basic residues" evidence="1">
    <location>
        <begin position="340"/>
        <end position="350"/>
    </location>
</feature>
<accession>A0AA38RH80</accession>
<feature type="compositionally biased region" description="Acidic residues" evidence="1">
    <location>
        <begin position="398"/>
        <end position="408"/>
    </location>
</feature>
<name>A0AA38RH80_9PEZI</name>
<feature type="region of interest" description="Disordered" evidence="1">
    <location>
        <begin position="292"/>
        <end position="415"/>
    </location>
</feature>
<feature type="compositionally biased region" description="Basic and acidic residues" evidence="1">
    <location>
        <begin position="322"/>
        <end position="339"/>
    </location>
</feature>
<keyword evidence="4" id="KW-1185">Reference proteome</keyword>
<protein>
    <recommendedName>
        <fullName evidence="2">Transcription factor TFIIIC triple barrel domain-containing protein</fullName>
    </recommendedName>
</protein>
<evidence type="ECO:0000313" key="3">
    <source>
        <dbReference type="EMBL" id="KAJ9141671.1"/>
    </source>
</evidence>
<gene>
    <name evidence="3" type="ORF">NKR23_g7681</name>
</gene>
<dbReference type="Pfam" id="PF10419">
    <property type="entry name" value="TFIIIC_sub6"/>
    <property type="match status" value="1"/>
</dbReference>
<evidence type="ECO:0000313" key="4">
    <source>
        <dbReference type="Proteomes" id="UP001174694"/>
    </source>
</evidence>
<dbReference type="AlphaFoldDB" id="A0AA38RH80"/>
<feature type="region of interest" description="Disordered" evidence="1">
    <location>
        <begin position="92"/>
        <end position="156"/>
    </location>
</feature>
<feature type="compositionally biased region" description="Acidic residues" evidence="1">
    <location>
        <begin position="304"/>
        <end position="313"/>
    </location>
</feature>
<dbReference type="Proteomes" id="UP001174694">
    <property type="component" value="Unassembled WGS sequence"/>
</dbReference>
<dbReference type="Gene3D" id="2.60.40.4370">
    <property type="match status" value="1"/>
</dbReference>
<sequence length="415" mass="46438">MGNAPERLAIMSDAAAALPLRAHVPNSCPASDDYDESQWEYEYSGTETENYYLAVDLSHPDFIQRREDWYIPNTRGGYRTWFNPMLAQKATQDTNASLFEEDEEDRRNEDEGVSERVEDDRVPERDEYDSTQAGPGAMAGSATQCTQKPLARSEEVSRGEEGIQILDLHSDNPLISYRGRIFSCTWASNIGTELLFASANEALPALRHVSSDIDLLAASSARLLTSQAALKKSASQLRGLATSQHRRSDRLRSVRKDHGIFIPVVEDKTGKRRPQARFLENFMAIKKLKGEKDEVTTKTKDTPYDDVDDDPDEIIQRRKRAKAQERQRRRTDEIREANRRAGRGRGRGRGRGWVGGAGLVRTYSNLDAGVDGGVGHPRLSTPTPNRWKDVVSSRQDNNDDGEASDEMDPGGVRAL</sequence>
<dbReference type="EMBL" id="JANBVO010000025">
    <property type="protein sequence ID" value="KAJ9141671.1"/>
    <property type="molecule type" value="Genomic_DNA"/>
</dbReference>
<feature type="compositionally biased region" description="Basic and acidic residues" evidence="1">
    <location>
        <begin position="292"/>
        <end position="303"/>
    </location>
</feature>
<feature type="compositionally biased region" description="Basic and acidic residues" evidence="1">
    <location>
        <begin position="105"/>
        <end position="125"/>
    </location>
</feature>
<comment type="caution">
    <text evidence="3">The sequence shown here is derived from an EMBL/GenBank/DDBJ whole genome shotgun (WGS) entry which is preliminary data.</text>
</comment>